<feature type="binding site" evidence="7">
    <location>
        <position position="737"/>
    </location>
    <ligand>
        <name>ATP</name>
        <dbReference type="ChEBI" id="CHEBI:30616"/>
    </ligand>
</feature>
<dbReference type="GO" id="GO:0007052">
    <property type="term" value="P:mitotic spindle organization"/>
    <property type="evidence" value="ECO:0000318"/>
    <property type="project" value="GO_Central"/>
</dbReference>
<protein>
    <recommendedName>
        <fullName evidence="11">Protein kinase domain-containing protein</fullName>
    </recommendedName>
</protein>
<feature type="region of interest" description="Disordered" evidence="10">
    <location>
        <begin position="455"/>
        <end position="581"/>
    </location>
</feature>
<feature type="compositionally biased region" description="Basic and acidic residues" evidence="10">
    <location>
        <begin position="397"/>
        <end position="408"/>
    </location>
</feature>
<dbReference type="InterPro" id="IPR011009">
    <property type="entry name" value="Kinase-like_dom_sf"/>
</dbReference>
<dbReference type="InterPro" id="IPR000719">
    <property type="entry name" value="Prot_kinase_dom"/>
</dbReference>
<dbReference type="GO" id="GO:0032133">
    <property type="term" value="C:chromosome passenger complex"/>
    <property type="evidence" value="ECO:0000318"/>
    <property type="project" value="GO_Central"/>
</dbReference>
<evidence type="ECO:0000256" key="5">
    <source>
        <dbReference type="ARBA" id="ARBA00022840"/>
    </source>
</evidence>
<feature type="compositionally biased region" description="Basic and acidic residues" evidence="10">
    <location>
        <begin position="540"/>
        <end position="573"/>
    </location>
</feature>
<evidence type="ECO:0000259" key="11">
    <source>
        <dbReference type="PROSITE" id="PS50011"/>
    </source>
</evidence>
<dbReference type="AlphaFoldDB" id="A0A1Y1IG22"/>
<feature type="compositionally biased region" description="Polar residues" evidence="10">
    <location>
        <begin position="868"/>
        <end position="877"/>
    </location>
</feature>
<feature type="compositionally biased region" description="Low complexity" evidence="10">
    <location>
        <begin position="244"/>
        <end position="253"/>
    </location>
</feature>
<feature type="compositionally biased region" description="Low complexity" evidence="10">
    <location>
        <begin position="223"/>
        <end position="235"/>
    </location>
</feature>
<evidence type="ECO:0000256" key="9">
    <source>
        <dbReference type="PROSITE-ProRule" id="PRU10141"/>
    </source>
</evidence>
<feature type="binding site" evidence="7">
    <location>
        <position position="604"/>
    </location>
    <ligand>
        <name>ATP</name>
        <dbReference type="ChEBI" id="CHEBI:30616"/>
    </ligand>
</feature>
<dbReference type="GO" id="GO:0004674">
    <property type="term" value="F:protein serine/threonine kinase activity"/>
    <property type="evidence" value="ECO:0007669"/>
    <property type="project" value="UniProtKB-KW"/>
</dbReference>
<feature type="cross-link" description="Glycyl lysine isopeptide (Lys-Gly) (interchain with G-Cter in SUMO2)" evidence="8">
    <location>
        <position position="721"/>
    </location>
</feature>
<dbReference type="GO" id="GO:0005634">
    <property type="term" value="C:nucleus"/>
    <property type="evidence" value="ECO:0000318"/>
    <property type="project" value="GO_Central"/>
</dbReference>
<organism evidence="12 13">
    <name type="scientific">Klebsormidium nitens</name>
    <name type="common">Green alga</name>
    <name type="synonym">Ulothrix nitens</name>
    <dbReference type="NCBI Taxonomy" id="105231"/>
    <lineage>
        <taxon>Eukaryota</taxon>
        <taxon>Viridiplantae</taxon>
        <taxon>Streptophyta</taxon>
        <taxon>Klebsormidiophyceae</taxon>
        <taxon>Klebsormidiales</taxon>
        <taxon>Klebsormidiaceae</taxon>
        <taxon>Klebsormidium</taxon>
    </lineage>
</organism>
<dbReference type="FunFam" id="1.10.510.10:FF:000813">
    <property type="entry name" value="Aurora-like kinase"/>
    <property type="match status" value="1"/>
</dbReference>
<dbReference type="InterPro" id="IPR030616">
    <property type="entry name" value="Aur-like"/>
</dbReference>
<keyword evidence="3 7" id="KW-0547">Nucleotide-binding</keyword>
<dbReference type="OrthoDB" id="377346at2759"/>
<dbReference type="InterPro" id="IPR017441">
    <property type="entry name" value="Protein_kinase_ATP_BS"/>
</dbReference>
<feature type="region of interest" description="Disordered" evidence="10">
    <location>
        <begin position="865"/>
        <end position="909"/>
    </location>
</feature>
<feature type="region of interest" description="Disordered" evidence="10">
    <location>
        <begin position="952"/>
        <end position="1022"/>
    </location>
</feature>
<dbReference type="GO" id="GO:0032465">
    <property type="term" value="P:regulation of cytokinesis"/>
    <property type="evidence" value="ECO:0000318"/>
    <property type="project" value="GO_Central"/>
</dbReference>
<evidence type="ECO:0000256" key="3">
    <source>
        <dbReference type="ARBA" id="ARBA00022741"/>
    </source>
</evidence>
<feature type="region of interest" description="Disordered" evidence="10">
    <location>
        <begin position="71"/>
        <end position="154"/>
    </location>
</feature>
<dbReference type="FunFam" id="3.30.200.20:FF:000042">
    <property type="entry name" value="Aurora kinase A"/>
    <property type="match status" value="1"/>
</dbReference>
<keyword evidence="5 7" id="KW-0067">ATP-binding</keyword>
<feature type="binding site" evidence="7">
    <location>
        <begin position="723"/>
        <end position="724"/>
    </location>
    <ligand>
        <name>ATP</name>
        <dbReference type="ChEBI" id="CHEBI:30616"/>
    </ligand>
</feature>
<keyword evidence="2" id="KW-0808">Transferase</keyword>
<feature type="active site" description="Proton acceptor" evidence="6">
    <location>
        <position position="719"/>
    </location>
</feature>
<dbReference type="OMA" id="PHERYVK"/>
<feature type="region of interest" description="Disordered" evidence="10">
    <location>
        <begin position="395"/>
        <end position="424"/>
    </location>
</feature>
<evidence type="ECO:0000256" key="4">
    <source>
        <dbReference type="ARBA" id="ARBA00022777"/>
    </source>
</evidence>
<dbReference type="Gene3D" id="1.10.510.10">
    <property type="entry name" value="Transferase(Phosphotransferase) domain 1"/>
    <property type="match status" value="1"/>
</dbReference>
<feature type="compositionally biased region" description="Gly residues" evidence="10">
    <location>
        <begin position="30"/>
        <end position="44"/>
    </location>
</feature>
<dbReference type="GO" id="GO:0051233">
    <property type="term" value="C:spindle midzone"/>
    <property type="evidence" value="ECO:0000318"/>
    <property type="project" value="GO_Central"/>
</dbReference>
<evidence type="ECO:0000313" key="12">
    <source>
        <dbReference type="EMBL" id="GAQ89784.1"/>
    </source>
</evidence>
<accession>A0A1Y1IG22</accession>
<dbReference type="PROSITE" id="PS00107">
    <property type="entry name" value="PROTEIN_KINASE_ATP"/>
    <property type="match status" value="1"/>
</dbReference>
<dbReference type="InterPro" id="IPR008271">
    <property type="entry name" value="Ser/Thr_kinase_AS"/>
</dbReference>
<dbReference type="GO" id="GO:0005876">
    <property type="term" value="C:spindle microtubule"/>
    <property type="evidence" value="ECO:0000318"/>
    <property type="project" value="GO_Central"/>
</dbReference>
<feature type="region of interest" description="Disordered" evidence="10">
    <location>
        <begin position="1"/>
        <end position="58"/>
    </location>
</feature>
<proteinExistence type="predicted"/>
<evidence type="ECO:0000256" key="6">
    <source>
        <dbReference type="PIRSR" id="PIRSR630616-1"/>
    </source>
</evidence>
<evidence type="ECO:0000256" key="8">
    <source>
        <dbReference type="PIRSR" id="PIRSR630616-3"/>
    </source>
</evidence>
<keyword evidence="1" id="KW-0723">Serine/threonine-protein kinase</keyword>
<feature type="compositionally biased region" description="Basic and acidic residues" evidence="10">
    <location>
        <begin position="212"/>
        <end position="222"/>
    </location>
</feature>
<evidence type="ECO:0000256" key="10">
    <source>
        <dbReference type="SAM" id="MobiDB-lite"/>
    </source>
</evidence>
<dbReference type="SMART" id="SM00220">
    <property type="entry name" value="S_TKc"/>
    <property type="match status" value="1"/>
</dbReference>
<feature type="region of interest" description="Disordered" evidence="10">
    <location>
        <begin position="170"/>
        <end position="267"/>
    </location>
</feature>
<feature type="region of interest" description="Disordered" evidence="10">
    <location>
        <begin position="300"/>
        <end position="349"/>
    </location>
</feature>
<keyword evidence="4" id="KW-0418">Kinase</keyword>
<dbReference type="PANTHER" id="PTHR24350">
    <property type="entry name" value="SERINE/THREONINE-PROTEIN KINASE IAL-RELATED"/>
    <property type="match status" value="1"/>
</dbReference>
<name>A0A1Y1IG22_KLENI</name>
<feature type="compositionally biased region" description="Low complexity" evidence="10">
    <location>
        <begin position="81"/>
        <end position="96"/>
    </location>
</feature>
<evidence type="ECO:0000313" key="13">
    <source>
        <dbReference type="Proteomes" id="UP000054558"/>
    </source>
</evidence>
<dbReference type="GO" id="GO:0005524">
    <property type="term" value="F:ATP binding"/>
    <property type="evidence" value="ECO:0007669"/>
    <property type="project" value="UniProtKB-UniRule"/>
</dbReference>
<feature type="compositionally biased region" description="Basic and acidic residues" evidence="10">
    <location>
        <begin position="460"/>
        <end position="469"/>
    </location>
</feature>
<evidence type="ECO:0000256" key="2">
    <source>
        <dbReference type="ARBA" id="ARBA00022679"/>
    </source>
</evidence>
<evidence type="ECO:0000256" key="7">
    <source>
        <dbReference type="PIRSR" id="PIRSR630616-2"/>
    </source>
</evidence>
<dbReference type="PROSITE" id="PS50011">
    <property type="entry name" value="PROTEIN_KINASE_DOM"/>
    <property type="match status" value="1"/>
</dbReference>
<dbReference type="Pfam" id="PF00069">
    <property type="entry name" value="Pkinase"/>
    <property type="match status" value="1"/>
</dbReference>
<feature type="binding site" evidence="7">
    <location>
        <begin position="672"/>
        <end position="674"/>
    </location>
    <ligand>
        <name>ATP</name>
        <dbReference type="ChEBI" id="CHEBI:30616"/>
    </ligand>
</feature>
<feature type="binding site" evidence="7 9">
    <location>
        <position position="623"/>
    </location>
    <ligand>
        <name>ATP</name>
        <dbReference type="ChEBI" id="CHEBI:30616"/>
    </ligand>
</feature>
<dbReference type="EMBL" id="DF237511">
    <property type="protein sequence ID" value="GAQ89784.1"/>
    <property type="molecule type" value="Genomic_DNA"/>
</dbReference>
<dbReference type="Proteomes" id="UP000054558">
    <property type="component" value="Unassembled WGS sequence"/>
</dbReference>
<feature type="domain" description="Protein kinase" evidence="11">
    <location>
        <begin position="594"/>
        <end position="855"/>
    </location>
</feature>
<dbReference type="STRING" id="105231.A0A1Y1IG22"/>
<sequence length="1022" mass="108555">MDLGPLRLPHLAPRDDGSASGSPRASKGLWAGGDVLGAEVGGSGMAPDGIHKSNGLADSNAAFFSGRSDINTALIGGGSSEEGSPLSSSLSPRGRSLNPLESVKAQPSPMDSPGASDDSASESQSSTVTSPGMGSPRRLRKEGSALSASWDSPLSGRNLLKESLIAAESRSNGGFGSPVEHPPGRIQTGSLRLSYDGLLGTDSPLGTPKIAKGRERHMDSPKDSSSASHDFSFSPGGVGSRHAPLMGSPLGMGLSSGGRDSDTSNPLGVTVFKREAIHEGDPLIRHGSIKKLGLSIAIPDATADQDPPAPKAYETSPKGDISKGLGSPTRPKAAAGSPKDKPLSPFVADKLSYGAHKPAAGDAPSSFSTGLTLPTLTRVSSYKARAKVAPEPPNLRISDEVVRPEDLGGHISGQRVSGDKRPARKDHVMQAIDGDSSKPLSGVDSLTMLSRKVGVAKKAGHGESSHENDVNGETVTEVVKSKPANSSPWRPLEQGPGGVKLLAAATPKKAGREKAPQEDADVQPAAGQSRSGPDGADVSQEAKDSKHAAKAPREPRDARRSTRSSRESDDSGADRASTAAHGLPADREWTWSDFKVRREVGVGRYSTVYQAEVRATQFPVALKMYHQKKMDSYVENQVRREIRLHGRVHHKYISEIYGHFEDKDGNICLVLEWAPLGDVFEDRRKSKGPLTEERAVKEVVQPLMLALRYMHKQGIIHRDIKPENILVFPNKLIKLADFGFAINLNEQRPCTRLGTTDYMAPEIINVDDEHRDREKGNYDTAVDAWAVGILAYELLTGRPPFQSDSRKETYALIRKGDVVIPSYLSTEAASFILTALTRNPHKRPGVVQLLHHPWILTHGVRSHRRSYSHSPVRSRQGSVAAKGDGLVNTEPIVSSPTAEDGARAKRAPKNRALAGDMLAASHSTNDLSGLTKKAALRAVVGDPLGGGKVFGESWEGTGSQPGSPKAGGVDGEGARTPHYMSSLKGVMKNAFSRSKSQKELASPKGRSGLMSRVTPKGSNIST</sequence>
<feature type="compositionally biased region" description="Low complexity" evidence="10">
    <location>
        <begin position="115"/>
        <end position="130"/>
    </location>
</feature>
<dbReference type="PROSITE" id="PS00108">
    <property type="entry name" value="PROTEIN_KINASE_ST"/>
    <property type="match status" value="1"/>
</dbReference>
<dbReference type="SUPFAM" id="SSF56112">
    <property type="entry name" value="Protein kinase-like (PK-like)"/>
    <property type="match status" value="1"/>
</dbReference>
<evidence type="ECO:0000256" key="1">
    <source>
        <dbReference type="ARBA" id="ARBA00022527"/>
    </source>
</evidence>
<gene>
    <name evidence="12" type="ORF">KFL_005620020</name>
</gene>
<keyword evidence="13" id="KW-1185">Reference proteome</keyword>
<reference evidence="12 13" key="1">
    <citation type="journal article" date="2014" name="Nat. Commun.">
        <title>Klebsormidium flaccidum genome reveals primary factors for plant terrestrial adaptation.</title>
        <authorList>
            <person name="Hori K."/>
            <person name="Maruyama F."/>
            <person name="Fujisawa T."/>
            <person name="Togashi T."/>
            <person name="Yamamoto N."/>
            <person name="Seo M."/>
            <person name="Sato S."/>
            <person name="Yamada T."/>
            <person name="Mori H."/>
            <person name="Tajima N."/>
            <person name="Moriyama T."/>
            <person name="Ikeuchi M."/>
            <person name="Watanabe M."/>
            <person name="Wada H."/>
            <person name="Kobayashi K."/>
            <person name="Saito M."/>
            <person name="Masuda T."/>
            <person name="Sasaki-Sekimoto Y."/>
            <person name="Mashiguchi K."/>
            <person name="Awai K."/>
            <person name="Shimojima M."/>
            <person name="Masuda S."/>
            <person name="Iwai M."/>
            <person name="Nobusawa T."/>
            <person name="Narise T."/>
            <person name="Kondo S."/>
            <person name="Saito H."/>
            <person name="Sato R."/>
            <person name="Murakawa M."/>
            <person name="Ihara Y."/>
            <person name="Oshima-Yamada Y."/>
            <person name="Ohtaka K."/>
            <person name="Satoh M."/>
            <person name="Sonobe K."/>
            <person name="Ishii M."/>
            <person name="Ohtani R."/>
            <person name="Kanamori-Sato M."/>
            <person name="Honoki R."/>
            <person name="Miyazaki D."/>
            <person name="Mochizuki H."/>
            <person name="Umetsu J."/>
            <person name="Higashi K."/>
            <person name="Shibata D."/>
            <person name="Kamiya Y."/>
            <person name="Sato N."/>
            <person name="Nakamura Y."/>
            <person name="Tabata S."/>
            <person name="Ida S."/>
            <person name="Kurokawa K."/>
            <person name="Ohta H."/>
        </authorList>
    </citation>
    <scope>NUCLEOTIDE SEQUENCE [LARGE SCALE GENOMIC DNA]</scope>
    <source>
        <strain evidence="12 13">NIES-2285</strain>
    </source>
</reference>